<reference evidence="1" key="1">
    <citation type="journal article" date="2014" name="Int. J. Syst. Evol. Microbiol.">
        <title>Complete genome sequence of Corynebacterium casei LMG S-19264T (=DSM 44701T), isolated from a smear-ripened cheese.</title>
        <authorList>
            <consortium name="US DOE Joint Genome Institute (JGI-PGF)"/>
            <person name="Walter F."/>
            <person name="Albersmeier A."/>
            <person name="Kalinowski J."/>
            <person name="Ruckert C."/>
        </authorList>
    </citation>
    <scope>NUCLEOTIDE SEQUENCE</scope>
    <source>
        <strain evidence="1">CGMCC 4.7403</strain>
    </source>
</reference>
<dbReference type="EMBL" id="BNAT01000002">
    <property type="protein sequence ID" value="GHH82318.1"/>
    <property type="molecule type" value="Genomic_DNA"/>
</dbReference>
<gene>
    <name evidence="1" type="ORF">GCM10017771_06150</name>
</gene>
<comment type="caution">
    <text evidence="1">The sequence shown here is derived from an EMBL/GenBank/DDBJ whole genome shotgun (WGS) entry which is preliminary data.</text>
</comment>
<proteinExistence type="predicted"/>
<reference evidence="1" key="2">
    <citation type="submission" date="2020-09" db="EMBL/GenBank/DDBJ databases">
        <authorList>
            <person name="Sun Q."/>
            <person name="Zhou Y."/>
        </authorList>
    </citation>
    <scope>NUCLEOTIDE SEQUENCE</scope>
    <source>
        <strain evidence="1">CGMCC 4.7403</strain>
    </source>
</reference>
<dbReference type="AlphaFoldDB" id="A0A919L389"/>
<name>A0A919L389_9ACTN</name>
<protein>
    <submittedName>
        <fullName evidence="1">Uncharacterized protein</fullName>
    </submittedName>
</protein>
<evidence type="ECO:0000313" key="2">
    <source>
        <dbReference type="Proteomes" id="UP000603227"/>
    </source>
</evidence>
<dbReference type="Proteomes" id="UP000603227">
    <property type="component" value="Unassembled WGS sequence"/>
</dbReference>
<accession>A0A919L389</accession>
<keyword evidence="2" id="KW-1185">Reference proteome</keyword>
<evidence type="ECO:0000313" key="1">
    <source>
        <dbReference type="EMBL" id="GHH82318.1"/>
    </source>
</evidence>
<organism evidence="1 2">
    <name type="scientific">Streptomyces capitiformicae</name>
    <dbReference type="NCBI Taxonomy" id="2014920"/>
    <lineage>
        <taxon>Bacteria</taxon>
        <taxon>Bacillati</taxon>
        <taxon>Actinomycetota</taxon>
        <taxon>Actinomycetes</taxon>
        <taxon>Kitasatosporales</taxon>
        <taxon>Streptomycetaceae</taxon>
        <taxon>Streptomyces</taxon>
    </lineage>
</organism>
<sequence length="173" mass="18065">MENRGPRIRRFGVREVAYPYAVLAARGLGVGMSTEIGQLVGQAGPYLTAAVVAYGTGVLTRAESAAVEATANIGRRMLQAVWHRRDDQSRAALESAVADAAAEPEDDDASAALRVQIKKALREDEELRRELASLLPSGSTGTVTVTASGTRAIAAGGNIGIAITGDGHDVPRQ</sequence>